<dbReference type="InterPro" id="IPR007267">
    <property type="entry name" value="GtrA_DPMS_TM"/>
</dbReference>
<accession>A0A4P9TFH9</accession>
<dbReference type="GO" id="GO:0000271">
    <property type="term" value="P:polysaccharide biosynthetic process"/>
    <property type="evidence" value="ECO:0007669"/>
    <property type="project" value="InterPro"/>
</dbReference>
<evidence type="ECO:0000256" key="1">
    <source>
        <dbReference type="ARBA" id="ARBA00004141"/>
    </source>
</evidence>
<proteinExistence type="inferred from homology"/>
<keyword evidence="9" id="KW-1185">Reference proteome</keyword>
<feature type="transmembrane region" description="Helical" evidence="6">
    <location>
        <begin position="118"/>
        <end position="138"/>
    </location>
</feature>
<gene>
    <name evidence="8" type="ORF">FGF80_10140</name>
</gene>
<sequence>MLQHHSDLLSGKRIMQFISIGAIGAVIETFFIALLTIGIMIRPLPAKAIGAEISISLMFILNDRFTFANQGSVSVRGFIRRWGRSHLVRLGGLTVAFSVLWVLTARTDIEFIINGADVWPTIANLIGIGISLVLNYVAESLFTWQIKAP</sequence>
<keyword evidence="4 6" id="KW-1133">Transmembrane helix</keyword>
<comment type="similarity">
    <text evidence="2">Belongs to the GtrA family.</text>
</comment>
<feature type="transmembrane region" description="Helical" evidence="6">
    <location>
        <begin position="87"/>
        <end position="106"/>
    </location>
</feature>
<comment type="subcellular location">
    <subcellularLocation>
        <location evidence="1">Membrane</location>
        <topology evidence="1">Multi-pass membrane protein</topology>
    </subcellularLocation>
</comment>
<dbReference type="PANTHER" id="PTHR38459:SF1">
    <property type="entry name" value="PROPHAGE BACTOPRENOL-LINKED GLUCOSE TRANSLOCASE HOMOLOG"/>
    <property type="match status" value="1"/>
</dbReference>
<evidence type="ECO:0000256" key="4">
    <source>
        <dbReference type="ARBA" id="ARBA00022989"/>
    </source>
</evidence>
<dbReference type="RefSeq" id="WP_138653771.1">
    <property type="nucleotide sequence ID" value="NZ_CP040637.1"/>
</dbReference>
<evidence type="ECO:0000256" key="6">
    <source>
        <dbReference type="SAM" id="Phobius"/>
    </source>
</evidence>
<evidence type="ECO:0000313" key="8">
    <source>
        <dbReference type="EMBL" id="QCW03578.1"/>
    </source>
</evidence>
<evidence type="ECO:0000256" key="2">
    <source>
        <dbReference type="ARBA" id="ARBA00009399"/>
    </source>
</evidence>
<feature type="domain" description="GtrA/DPMS transmembrane" evidence="7">
    <location>
        <begin position="16"/>
        <end position="144"/>
    </location>
</feature>
<dbReference type="GeneID" id="96156345"/>
<evidence type="ECO:0000313" key="9">
    <source>
        <dbReference type="Proteomes" id="UP000307562"/>
    </source>
</evidence>
<reference evidence="9" key="1">
    <citation type="submission" date="2019-05" db="EMBL/GenBank/DDBJ databases">
        <title>Complete Genome Sequence and Methylation Pattern of the Halophilic Archaeon Natrinema pallidum BOL6-1.</title>
        <authorList>
            <person name="DasSarma P."/>
            <person name="DasSarma B.P."/>
            <person name="DasSarma S.L."/>
            <person name="Martinez F.L."/>
            <person name="Guzman D."/>
            <person name="Roberts R.J."/>
            <person name="DasSarma S."/>
        </authorList>
    </citation>
    <scope>NUCLEOTIDE SEQUENCE [LARGE SCALE GENOMIC DNA]</scope>
    <source>
        <strain evidence="9">BOL6-1</strain>
    </source>
</reference>
<organism evidence="8 9">
    <name type="scientific">Natrinema pallidum</name>
    <dbReference type="NCBI Taxonomy" id="69527"/>
    <lineage>
        <taxon>Archaea</taxon>
        <taxon>Methanobacteriati</taxon>
        <taxon>Methanobacteriota</taxon>
        <taxon>Stenosarchaea group</taxon>
        <taxon>Halobacteria</taxon>
        <taxon>Halobacteriales</taxon>
        <taxon>Natrialbaceae</taxon>
        <taxon>Natrinema</taxon>
    </lineage>
</organism>
<dbReference type="Pfam" id="PF04138">
    <property type="entry name" value="GtrA_DPMS_TM"/>
    <property type="match status" value="1"/>
</dbReference>
<evidence type="ECO:0000259" key="7">
    <source>
        <dbReference type="Pfam" id="PF04138"/>
    </source>
</evidence>
<dbReference type="InterPro" id="IPR051401">
    <property type="entry name" value="GtrA_CellWall_Glycosyl"/>
</dbReference>
<dbReference type="GO" id="GO:0005886">
    <property type="term" value="C:plasma membrane"/>
    <property type="evidence" value="ECO:0007669"/>
    <property type="project" value="TreeGrafter"/>
</dbReference>
<dbReference type="Proteomes" id="UP000307562">
    <property type="component" value="Chromosome"/>
</dbReference>
<dbReference type="EMBL" id="CP040637">
    <property type="protein sequence ID" value="QCW03578.1"/>
    <property type="molecule type" value="Genomic_DNA"/>
</dbReference>
<evidence type="ECO:0000256" key="5">
    <source>
        <dbReference type="ARBA" id="ARBA00023136"/>
    </source>
</evidence>
<keyword evidence="5 6" id="KW-0472">Membrane</keyword>
<dbReference type="KEGG" id="npl:FGF80_10140"/>
<dbReference type="PANTHER" id="PTHR38459">
    <property type="entry name" value="PROPHAGE BACTOPRENOL-LINKED GLUCOSE TRANSLOCASE HOMOLOG"/>
    <property type="match status" value="1"/>
</dbReference>
<evidence type="ECO:0000256" key="3">
    <source>
        <dbReference type="ARBA" id="ARBA00022692"/>
    </source>
</evidence>
<feature type="transmembrane region" description="Helical" evidence="6">
    <location>
        <begin position="20"/>
        <end position="42"/>
    </location>
</feature>
<dbReference type="AlphaFoldDB" id="A0A4P9TFH9"/>
<keyword evidence="3 6" id="KW-0812">Transmembrane</keyword>
<protein>
    <submittedName>
        <fullName evidence="8">GtrA family protein</fullName>
    </submittedName>
</protein>
<name>A0A4P9TFH9_9EURY</name>